<gene>
    <name evidence="1" type="ORF">Goari_005627</name>
</gene>
<proteinExistence type="predicted"/>
<evidence type="ECO:0000313" key="2">
    <source>
        <dbReference type="Proteomes" id="UP000593577"/>
    </source>
</evidence>
<reference evidence="1 2" key="1">
    <citation type="journal article" date="2019" name="Genome Biol. Evol.">
        <title>Insights into the evolution of the New World diploid cottons (Gossypium, subgenus Houzingenia) based on genome sequencing.</title>
        <authorList>
            <person name="Grover C.E."/>
            <person name="Arick M.A. 2nd"/>
            <person name="Thrash A."/>
            <person name="Conover J.L."/>
            <person name="Sanders W.S."/>
            <person name="Peterson D.G."/>
            <person name="Frelichowski J.E."/>
            <person name="Scheffler J.A."/>
            <person name="Scheffler B.E."/>
            <person name="Wendel J.F."/>
        </authorList>
    </citation>
    <scope>NUCLEOTIDE SEQUENCE [LARGE SCALE GENOMIC DNA]</scope>
    <source>
        <strain evidence="1">185</strain>
        <tissue evidence="1">Leaf</tissue>
    </source>
</reference>
<accession>A0A7J8YL53</accession>
<name>A0A7J8YL53_GOSAI</name>
<dbReference type="EMBL" id="JABFAA010000046">
    <property type="protein sequence ID" value="MBA0700323.1"/>
    <property type="molecule type" value="Genomic_DNA"/>
</dbReference>
<sequence length="91" mass="10811">MPYADSRIQECVPEEFLANRSVWHVKVCHWSSMTYTRSTYEGDRMKIGPYSTRSIVDWLPTLEPYLTPELVTSSDYMDWFRHHRKPCLLPA</sequence>
<evidence type="ECO:0000313" key="1">
    <source>
        <dbReference type="EMBL" id="MBA0700323.1"/>
    </source>
</evidence>
<organism evidence="1 2">
    <name type="scientific">Gossypium aridum</name>
    <name type="common">American cotton</name>
    <name type="synonym">Erioxylum aridum</name>
    <dbReference type="NCBI Taxonomy" id="34290"/>
    <lineage>
        <taxon>Eukaryota</taxon>
        <taxon>Viridiplantae</taxon>
        <taxon>Streptophyta</taxon>
        <taxon>Embryophyta</taxon>
        <taxon>Tracheophyta</taxon>
        <taxon>Spermatophyta</taxon>
        <taxon>Magnoliopsida</taxon>
        <taxon>eudicotyledons</taxon>
        <taxon>Gunneridae</taxon>
        <taxon>Pentapetalae</taxon>
        <taxon>rosids</taxon>
        <taxon>malvids</taxon>
        <taxon>Malvales</taxon>
        <taxon>Malvaceae</taxon>
        <taxon>Malvoideae</taxon>
        <taxon>Gossypium</taxon>
    </lineage>
</organism>
<keyword evidence="2" id="KW-1185">Reference proteome</keyword>
<dbReference type="Proteomes" id="UP000593577">
    <property type="component" value="Unassembled WGS sequence"/>
</dbReference>
<protein>
    <submittedName>
        <fullName evidence="1">Uncharacterized protein</fullName>
    </submittedName>
</protein>
<dbReference type="AlphaFoldDB" id="A0A7J8YL53"/>
<comment type="caution">
    <text evidence="1">The sequence shown here is derived from an EMBL/GenBank/DDBJ whole genome shotgun (WGS) entry which is preliminary data.</text>
</comment>